<dbReference type="OrthoDB" id="9796279at2"/>
<evidence type="ECO:0000256" key="1">
    <source>
        <dbReference type="SAM" id="Phobius"/>
    </source>
</evidence>
<dbReference type="EMBL" id="CZPZ01000031">
    <property type="protein sequence ID" value="CUS37760.1"/>
    <property type="molecule type" value="Genomic_DNA"/>
</dbReference>
<reference evidence="3" key="1">
    <citation type="submission" date="2015-10" db="EMBL/GenBank/DDBJ databases">
        <authorList>
            <person name="Luecker S."/>
            <person name="Luecker S."/>
        </authorList>
    </citation>
    <scope>NUCLEOTIDE SEQUENCE [LARGE SCALE GENOMIC DNA]</scope>
</reference>
<proteinExistence type="predicted"/>
<dbReference type="RefSeq" id="WP_090899524.1">
    <property type="nucleotide sequence ID" value="NZ_CZPZ01000031.1"/>
</dbReference>
<feature type="transmembrane region" description="Helical" evidence="1">
    <location>
        <begin position="6"/>
        <end position="26"/>
    </location>
</feature>
<evidence type="ECO:0000313" key="2">
    <source>
        <dbReference type="EMBL" id="CUS37760.1"/>
    </source>
</evidence>
<keyword evidence="1" id="KW-0472">Membrane</keyword>
<name>A0A0S4LMC2_9BACT</name>
<keyword evidence="1" id="KW-0812">Transmembrane</keyword>
<sequence>MDWSLLIGLLTFIVCAGAGIFFWRGFVDRLRNDFRAEQPALRITNLSTFHAGDVVTLTPDLENVGQGVAYDCVLQLAGWEGSFSVKALYPHGPRYHKHSIPIVLEPTAPIRVKPISRCYLRLACHDRWEQPYEYWYPVTQVENINTRLHDVHINLVQPELTEPNPSLWKIWKLLRKIAAHD</sequence>
<keyword evidence="1" id="KW-1133">Transmembrane helix</keyword>
<dbReference type="Proteomes" id="UP000198736">
    <property type="component" value="Unassembled WGS sequence"/>
</dbReference>
<gene>
    <name evidence="2" type="ORF">COMA2_40010</name>
</gene>
<dbReference type="AlphaFoldDB" id="A0A0S4LMC2"/>
<keyword evidence="3" id="KW-1185">Reference proteome</keyword>
<accession>A0A0S4LMC2</accession>
<evidence type="ECO:0000313" key="3">
    <source>
        <dbReference type="Proteomes" id="UP000198736"/>
    </source>
</evidence>
<organism evidence="2 3">
    <name type="scientific">Candidatus Nitrospira nitrificans</name>
    <dbReference type="NCBI Taxonomy" id="1742973"/>
    <lineage>
        <taxon>Bacteria</taxon>
        <taxon>Pseudomonadati</taxon>
        <taxon>Nitrospirota</taxon>
        <taxon>Nitrospiria</taxon>
        <taxon>Nitrospirales</taxon>
        <taxon>Nitrospiraceae</taxon>
        <taxon>Nitrospira</taxon>
    </lineage>
</organism>
<protein>
    <submittedName>
        <fullName evidence="2">Uncharacterized protein</fullName>
    </submittedName>
</protein>
<dbReference type="STRING" id="1742973.COMA2_40010"/>